<evidence type="ECO:0000313" key="2">
    <source>
        <dbReference type="EMBL" id="AJQ96773.1"/>
    </source>
</evidence>
<protein>
    <submittedName>
        <fullName evidence="2">Lactoylglutathione lyase and related lyase</fullName>
    </submittedName>
</protein>
<dbReference type="InterPro" id="IPR051332">
    <property type="entry name" value="Fosfomycin_Res_Enzymes"/>
</dbReference>
<proteinExistence type="predicted"/>
<feature type="domain" description="VOC" evidence="1">
    <location>
        <begin position="2"/>
        <end position="125"/>
    </location>
</feature>
<accession>A0A0C5VU14</accession>
<dbReference type="InterPro" id="IPR029068">
    <property type="entry name" value="Glyas_Bleomycin-R_OHBP_Dase"/>
</dbReference>
<keyword evidence="2" id="KW-0456">Lyase</keyword>
<dbReference type="PANTHER" id="PTHR36113">
    <property type="entry name" value="LYASE, PUTATIVE-RELATED-RELATED"/>
    <property type="match status" value="1"/>
</dbReference>
<evidence type="ECO:0000313" key="3">
    <source>
        <dbReference type="Proteomes" id="UP000032266"/>
    </source>
</evidence>
<dbReference type="STRING" id="1445510.YC6258_04741"/>
<dbReference type="AlphaFoldDB" id="A0A0C5VU14"/>
<sequence length="135" mass="15839">MRIEHVNLIVTDIDASIRFYQAAMPHWSVRASGEMDWYGRHRHWVHFGDDYHYLTLNDHGDGRDRLQLMHQVGVAHVGIEISSVDQLLERMEQAGYTPHQQGKGDERQNAYFLDPDGTEIEFVQYFSDQPDVRNR</sequence>
<dbReference type="GO" id="GO:0016829">
    <property type="term" value="F:lyase activity"/>
    <property type="evidence" value="ECO:0007669"/>
    <property type="project" value="UniProtKB-KW"/>
</dbReference>
<dbReference type="KEGG" id="gsn:YC6258_04741"/>
<keyword evidence="3" id="KW-1185">Reference proteome</keyword>
<dbReference type="InterPro" id="IPR004360">
    <property type="entry name" value="Glyas_Fos-R_dOase_dom"/>
</dbReference>
<gene>
    <name evidence="2" type="ORF">YC6258_04741</name>
</gene>
<dbReference type="PROSITE" id="PS51819">
    <property type="entry name" value="VOC"/>
    <property type="match status" value="1"/>
</dbReference>
<dbReference type="CDD" id="cd06587">
    <property type="entry name" value="VOC"/>
    <property type="match status" value="1"/>
</dbReference>
<reference evidence="2 3" key="1">
    <citation type="submission" date="2014-01" db="EMBL/GenBank/DDBJ databases">
        <title>Full genme sequencing of cellulolytic bacterium Gynuella sunshinyii YC6258T gen. nov., sp. nov.</title>
        <authorList>
            <person name="Khan H."/>
            <person name="Chung E.J."/>
            <person name="Chung Y.R."/>
        </authorList>
    </citation>
    <scope>NUCLEOTIDE SEQUENCE [LARGE SCALE GENOMIC DNA]</scope>
    <source>
        <strain evidence="2 3">YC6258</strain>
    </source>
</reference>
<dbReference type="HOGENOM" id="CLU_151283_0_0_6"/>
<dbReference type="Proteomes" id="UP000032266">
    <property type="component" value="Chromosome"/>
</dbReference>
<organism evidence="2 3">
    <name type="scientific">Gynuella sunshinyii YC6258</name>
    <dbReference type="NCBI Taxonomy" id="1445510"/>
    <lineage>
        <taxon>Bacteria</taxon>
        <taxon>Pseudomonadati</taxon>
        <taxon>Pseudomonadota</taxon>
        <taxon>Gammaproteobacteria</taxon>
        <taxon>Oceanospirillales</taxon>
        <taxon>Saccharospirillaceae</taxon>
        <taxon>Gynuella</taxon>
    </lineage>
</organism>
<dbReference type="Gene3D" id="3.10.180.10">
    <property type="entry name" value="2,3-Dihydroxybiphenyl 1,2-Dioxygenase, domain 1"/>
    <property type="match status" value="1"/>
</dbReference>
<name>A0A0C5VU14_9GAMM</name>
<evidence type="ECO:0000259" key="1">
    <source>
        <dbReference type="PROSITE" id="PS51819"/>
    </source>
</evidence>
<dbReference type="EMBL" id="CP007142">
    <property type="protein sequence ID" value="AJQ96773.1"/>
    <property type="molecule type" value="Genomic_DNA"/>
</dbReference>
<dbReference type="Pfam" id="PF00903">
    <property type="entry name" value="Glyoxalase"/>
    <property type="match status" value="1"/>
</dbReference>
<dbReference type="PANTHER" id="PTHR36113:SF3">
    <property type="entry name" value="SLL5075 PROTEIN"/>
    <property type="match status" value="1"/>
</dbReference>
<dbReference type="InterPro" id="IPR037523">
    <property type="entry name" value="VOC_core"/>
</dbReference>
<dbReference type="SUPFAM" id="SSF54593">
    <property type="entry name" value="Glyoxalase/Bleomycin resistance protein/Dihydroxybiphenyl dioxygenase"/>
    <property type="match status" value="1"/>
</dbReference>